<feature type="domain" description="Translocation and assembly module TamB C-terminal" evidence="5">
    <location>
        <begin position="603"/>
        <end position="935"/>
    </location>
</feature>
<dbReference type="InterPro" id="IPR053022">
    <property type="entry name" value="Chloroplast_translocon_comp"/>
</dbReference>
<comment type="caution">
    <text evidence="6">The sequence shown here is derived from an EMBL/GenBank/DDBJ whole genome shotgun (WGS) entry which is preliminary data.</text>
</comment>
<dbReference type="Proteomes" id="UP000769766">
    <property type="component" value="Unassembled WGS sequence"/>
</dbReference>
<dbReference type="GO" id="GO:0009306">
    <property type="term" value="P:protein secretion"/>
    <property type="evidence" value="ECO:0007669"/>
    <property type="project" value="InterPro"/>
</dbReference>
<evidence type="ECO:0000313" key="7">
    <source>
        <dbReference type="Proteomes" id="UP000769766"/>
    </source>
</evidence>
<dbReference type="Pfam" id="PF04357">
    <property type="entry name" value="TamB"/>
    <property type="match status" value="1"/>
</dbReference>
<comment type="subcellular location">
    <subcellularLocation>
        <location evidence="1">Membrane</location>
        <topology evidence="1">Single-pass membrane protein</topology>
    </subcellularLocation>
</comment>
<reference evidence="6" key="1">
    <citation type="submission" date="2020-07" db="EMBL/GenBank/DDBJ databases">
        <title>Huge and variable diversity of episymbiotic CPR bacteria and DPANN archaea in groundwater ecosystems.</title>
        <authorList>
            <person name="He C.Y."/>
            <person name="Keren R."/>
            <person name="Whittaker M."/>
            <person name="Farag I.F."/>
            <person name="Doudna J."/>
            <person name="Cate J.H.D."/>
            <person name="Banfield J.F."/>
        </authorList>
    </citation>
    <scope>NUCLEOTIDE SEQUENCE</scope>
    <source>
        <strain evidence="6">NC_groundwater_672_Ag_B-0.1um_62_36</strain>
    </source>
</reference>
<evidence type="ECO:0000256" key="3">
    <source>
        <dbReference type="ARBA" id="ARBA00022989"/>
    </source>
</evidence>
<keyword evidence="2" id="KW-0812">Transmembrane</keyword>
<dbReference type="EMBL" id="JACPRF010000389">
    <property type="protein sequence ID" value="MBI2877749.1"/>
    <property type="molecule type" value="Genomic_DNA"/>
</dbReference>
<dbReference type="InterPro" id="IPR007452">
    <property type="entry name" value="TamB_C"/>
</dbReference>
<name>A0A932CQV1_UNCTE</name>
<keyword evidence="3" id="KW-1133">Transmembrane helix</keyword>
<dbReference type="GO" id="GO:0005886">
    <property type="term" value="C:plasma membrane"/>
    <property type="evidence" value="ECO:0007669"/>
    <property type="project" value="InterPro"/>
</dbReference>
<accession>A0A932CQV1</accession>
<evidence type="ECO:0000259" key="5">
    <source>
        <dbReference type="Pfam" id="PF04357"/>
    </source>
</evidence>
<dbReference type="PANTHER" id="PTHR34457:SF3">
    <property type="entry name" value="PROTEIN TIC236, CHLOROPLASTIC"/>
    <property type="match status" value="1"/>
</dbReference>
<dbReference type="AlphaFoldDB" id="A0A932CQV1"/>
<protein>
    <submittedName>
        <fullName evidence="6">Translocation/assembly module TamB domain-containing protein</fullName>
    </submittedName>
</protein>
<keyword evidence="4" id="KW-0472">Membrane</keyword>
<dbReference type="PANTHER" id="PTHR34457">
    <property type="entry name" value="EMBRYO DEFECTIVE 2410"/>
    <property type="match status" value="1"/>
</dbReference>
<proteinExistence type="predicted"/>
<evidence type="ECO:0000256" key="4">
    <source>
        <dbReference type="ARBA" id="ARBA00023136"/>
    </source>
</evidence>
<gene>
    <name evidence="6" type="ORF">HYY20_12800</name>
</gene>
<organism evidence="6 7">
    <name type="scientific">Tectimicrobiota bacterium</name>
    <dbReference type="NCBI Taxonomy" id="2528274"/>
    <lineage>
        <taxon>Bacteria</taxon>
        <taxon>Pseudomonadati</taxon>
        <taxon>Nitrospinota/Tectimicrobiota group</taxon>
        <taxon>Candidatus Tectimicrobiota</taxon>
    </lineage>
</organism>
<evidence type="ECO:0000313" key="6">
    <source>
        <dbReference type="EMBL" id="MBI2877749.1"/>
    </source>
</evidence>
<evidence type="ECO:0000256" key="2">
    <source>
        <dbReference type="ARBA" id="ARBA00022692"/>
    </source>
</evidence>
<evidence type="ECO:0000256" key="1">
    <source>
        <dbReference type="ARBA" id="ARBA00004167"/>
    </source>
</evidence>
<sequence length="939" mass="103812">MDELSALFPGRPKLSLAGLIKANLTLQGKGLRPETARGEGKLEIDPLWVVVEKLPGQDRSGPHKLPLQATITYSLEGSRVTLKRIDVKGSGLEVKGRGRVDIRKGLMALKIESRLLPERYRQILPFPLAGTISFKGDIGGRWDKPFIHGQVEAQNLAVKRYPEISSLKADFSWKDHTLSLRQGTVRSEKALLSLKGDILFPGKGRGWSLWGPGKDRLGFKDLQFSLTGFRMESLRDWAAAGLPCSGEATVQGVLDGRDGQWHGQARLEWGAGTIWQQRFRSLQAAVELHPEGLSLEDFTLFLETGRLKGKGTYSSNDTFTAEVTGSGVTLADIDLVRARAPSLTGGVRVNIRGGGRVQAPRIVGDIRLVDLRHGGLPLGEGFLHAEWKEGVLQVRGVPLEGINLSGQVGMRAGLPLTLAFDLRRFSLVPPLSLWKKEWIAQGVTGWVSGSGRVQGPLSAPQELEGEVRLAQVEIGLDGYPLKNRSPVRISWQKGAFLLDEAALRVGEAEISVAGEIPLSGRQVIHIAGEVALPMLDKYLPAIRILQGMARADLEVVNDNRGLNFQGKIGISGGAIEIPQVNQGFSEVNGEISLEDQRIQILSLTARRGRGSLDIRGSLEQEKGRLTFLDLTLQGKGLRWQYPEGFSTYSDFLLYLKGKASQPLLLGQVELSRSQYVKGLDIKEWLLRFRREEGSAPFRLSDRLDWLLDLDLSTRDRLVFRNNLADLGLKARLRLTGSLKRPVLLGRADLENGEFRYLDRKFRLTLGRVEFIDPHRLRPYYEFEAQGKVDQYQIKMVSYGTLPQFNLNLYSDPPLSRVDILSLLLVGKTSTEAKGGAAYSMIANRVSQELAKGIQGITELDALEINAILEESKGEKGIEIMAKKALGEDITFTYRSDTTTNSNEQVIEMEYRLTDHISLVGKNSKNGSGGAEIKFNLSWD</sequence>